<dbReference type="Gene3D" id="1.10.10.10">
    <property type="entry name" value="Winged helix-like DNA-binding domain superfamily/Winged helix DNA-binding domain"/>
    <property type="match status" value="1"/>
</dbReference>
<dbReference type="CDD" id="cd08422">
    <property type="entry name" value="PBP2_CrgA_like"/>
    <property type="match status" value="1"/>
</dbReference>
<dbReference type="Gene3D" id="3.40.190.290">
    <property type="match status" value="1"/>
</dbReference>
<proteinExistence type="inferred from homology"/>
<dbReference type="SUPFAM" id="SSF46785">
    <property type="entry name" value="Winged helix' DNA-binding domain"/>
    <property type="match status" value="1"/>
</dbReference>
<dbReference type="GO" id="GO:0006351">
    <property type="term" value="P:DNA-templated transcription"/>
    <property type="evidence" value="ECO:0007669"/>
    <property type="project" value="TreeGrafter"/>
</dbReference>
<dbReference type="GO" id="GO:0043565">
    <property type="term" value="F:sequence-specific DNA binding"/>
    <property type="evidence" value="ECO:0007669"/>
    <property type="project" value="TreeGrafter"/>
</dbReference>
<dbReference type="PROSITE" id="PS50931">
    <property type="entry name" value="HTH_LYSR"/>
    <property type="match status" value="1"/>
</dbReference>
<sequence>MDVLAGMRAFRAVAEAGSYVGAGRTLAVSTAWVSKLVLQLEEHLGVQLLVRTTRRLTLTDAGRGYLERCVRILDDIDESERALSDLQSAPRGLLRVSAPMSFGLLRLAAKLPEFLRRFPDVELDVSFNDRRVDVIEDGIDVAVRIGAELEDSSLVARKLAEGRRVVCASKDYVRTHGAPKQPRDLEKHVCLRYSLHEPPGRWEFERRGERVQVNVRGPLRIDNSIALREAALAGVGVFLTPDFVVEGDLRAGKLVPLLETWHPSGYAIFAVSPPSRFATPKARAFVDFLRAALGSERSR</sequence>
<keyword evidence="7" id="KW-1185">Reference proteome</keyword>
<dbReference type="InterPro" id="IPR036388">
    <property type="entry name" value="WH-like_DNA-bd_sf"/>
</dbReference>
<dbReference type="FunFam" id="1.10.10.10:FF:000001">
    <property type="entry name" value="LysR family transcriptional regulator"/>
    <property type="match status" value="1"/>
</dbReference>
<dbReference type="AlphaFoldDB" id="A0A0K1PT24"/>
<dbReference type="STRING" id="1391654.AKJ09_02928"/>
<dbReference type="KEGG" id="llu:AKJ09_02928"/>
<dbReference type="OrthoDB" id="5416547at2"/>
<keyword evidence="4" id="KW-0804">Transcription</keyword>
<dbReference type="InterPro" id="IPR058163">
    <property type="entry name" value="LysR-type_TF_proteobact-type"/>
</dbReference>
<dbReference type="InterPro" id="IPR000847">
    <property type="entry name" value="LysR_HTH_N"/>
</dbReference>
<reference evidence="6 7" key="1">
    <citation type="submission" date="2015-08" db="EMBL/GenBank/DDBJ databases">
        <authorList>
            <person name="Babu N.S."/>
            <person name="Beckwith C.J."/>
            <person name="Beseler K.G."/>
            <person name="Brison A."/>
            <person name="Carone J.V."/>
            <person name="Caskin T.P."/>
            <person name="Diamond M."/>
            <person name="Durham M.E."/>
            <person name="Foxe J.M."/>
            <person name="Go M."/>
            <person name="Henderson B.A."/>
            <person name="Jones I.B."/>
            <person name="McGettigan J.A."/>
            <person name="Micheletti S.J."/>
            <person name="Nasrallah M.E."/>
            <person name="Ortiz D."/>
            <person name="Piller C.R."/>
            <person name="Privatt S.R."/>
            <person name="Schneider S.L."/>
            <person name="Sharp S."/>
            <person name="Smith T.C."/>
            <person name="Stanton J.D."/>
            <person name="Ullery H.E."/>
            <person name="Wilson R.J."/>
            <person name="Serrano M.G."/>
            <person name="Buck G."/>
            <person name="Lee V."/>
            <person name="Wang Y."/>
            <person name="Carvalho R."/>
            <person name="Voegtly L."/>
            <person name="Shi R."/>
            <person name="Duckworth R."/>
            <person name="Johnson A."/>
            <person name="Loviza R."/>
            <person name="Walstead R."/>
            <person name="Shah Z."/>
            <person name="Kiflezghi M."/>
            <person name="Wade K."/>
            <person name="Ball S.L."/>
            <person name="Bradley K.W."/>
            <person name="Asai D.J."/>
            <person name="Bowman C.A."/>
            <person name="Russell D.A."/>
            <person name="Pope W.H."/>
            <person name="Jacobs-Sera D."/>
            <person name="Hendrix R.W."/>
            <person name="Hatfull G.F."/>
        </authorList>
    </citation>
    <scope>NUCLEOTIDE SEQUENCE [LARGE SCALE GENOMIC DNA]</scope>
    <source>
        <strain evidence="6 7">DSM 27648</strain>
    </source>
</reference>
<dbReference type="InterPro" id="IPR005119">
    <property type="entry name" value="LysR_subst-bd"/>
</dbReference>
<dbReference type="InterPro" id="IPR036390">
    <property type="entry name" value="WH_DNA-bd_sf"/>
</dbReference>
<comment type="similarity">
    <text evidence="1">Belongs to the LysR transcriptional regulatory family.</text>
</comment>
<evidence type="ECO:0000313" key="6">
    <source>
        <dbReference type="EMBL" id="AKU96264.1"/>
    </source>
</evidence>
<evidence type="ECO:0000256" key="3">
    <source>
        <dbReference type="ARBA" id="ARBA00023125"/>
    </source>
</evidence>
<dbReference type="EMBL" id="CP012333">
    <property type="protein sequence ID" value="AKU96264.1"/>
    <property type="molecule type" value="Genomic_DNA"/>
</dbReference>
<name>A0A0K1PT24_9BACT</name>
<evidence type="ECO:0000256" key="4">
    <source>
        <dbReference type="ARBA" id="ARBA00023163"/>
    </source>
</evidence>
<dbReference type="Pfam" id="PF03466">
    <property type="entry name" value="LysR_substrate"/>
    <property type="match status" value="1"/>
</dbReference>
<feature type="domain" description="HTH lysR-type" evidence="5">
    <location>
        <begin position="1"/>
        <end position="59"/>
    </location>
</feature>
<dbReference type="PANTHER" id="PTHR30537:SF5">
    <property type="entry name" value="HTH-TYPE TRANSCRIPTIONAL ACTIVATOR TTDR-RELATED"/>
    <property type="match status" value="1"/>
</dbReference>
<dbReference type="Proteomes" id="UP000064967">
    <property type="component" value="Chromosome"/>
</dbReference>
<dbReference type="SUPFAM" id="SSF53850">
    <property type="entry name" value="Periplasmic binding protein-like II"/>
    <property type="match status" value="1"/>
</dbReference>
<dbReference type="PATRIC" id="fig|1391654.3.peg.2960"/>
<accession>A0A0K1PT24</accession>
<dbReference type="FunFam" id="3.40.190.290:FF:000001">
    <property type="entry name" value="Transcriptional regulator, LysR family"/>
    <property type="match status" value="1"/>
</dbReference>
<organism evidence="6 7">
    <name type="scientific">Labilithrix luteola</name>
    <dbReference type="NCBI Taxonomy" id="1391654"/>
    <lineage>
        <taxon>Bacteria</taxon>
        <taxon>Pseudomonadati</taxon>
        <taxon>Myxococcota</taxon>
        <taxon>Polyangia</taxon>
        <taxon>Polyangiales</taxon>
        <taxon>Labilitrichaceae</taxon>
        <taxon>Labilithrix</taxon>
    </lineage>
</organism>
<gene>
    <name evidence="6" type="ORF">AKJ09_02928</name>
</gene>
<protein>
    <submittedName>
        <fullName evidence="6">Transcriptional regulator, LysR family</fullName>
    </submittedName>
</protein>
<dbReference type="Pfam" id="PF00126">
    <property type="entry name" value="HTH_1"/>
    <property type="match status" value="1"/>
</dbReference>
<evidence type="ECO:0000259" key="5">
    <source>
        <dbReference type="PROSITE" id="PS50931"/>
    </source>
</evidence>
<evidence type="ECO:0000313" key="7">
    <source>
        <dbReference type="Proteomes" id="UP000064967"/>
    </source>
</evidence>
<evidence type="ECO:0000256" key="2">
    <source>
        <dbReference type="ARBA" id="ARBA00023015"/>
    </source>
</evidence>
<evidence type="ECO:0000256" key="1">
    <source>
        <dbReference type="ARBA" id="ARBA00009437"/>
    </source>
</evidence>
<keyword evidence="3" id="KW-0238">DNA-binding</keyword>
<dbReference type="PANTHER" id="PTHR30537">
    <property type="entry name" value="HTH-TYPE TRANSCRIPTIONAL REGULATOR"/>
    <property type="match status" value="1"/>
</dbReference>
<dbReference type="GO" id="GO:0003700">
    <property type="term" value="F:DNA-binding transcription factor activity"/>
    <property type="evidence" value="ECO:0007669"/>
    <property type="project" value="InterPro"/>
</dbReference>
<keyword evidence="2" id="KW-0805">Transcription regulation</keyword>